<accession>A0A4Y2IA37</accession>
<evidence type="ECO:0008006" key="3">
    <source>
        <dbReference type="Google" id="ProtNLM"/>
    </source>
</evidence>
<protein>
    <recommendedName>
        <fullName evidence="3">Endonuclease/exonuclease/phosphatase domain-containing protein</fullName>
    </recommendedName>
</protein>
<dbReference type="Proteomes" id="UP000499080">
    <property type="component" value="Unassembled WGS sequence"/>
</dbReference>
<dbReference type="Gene3D" id="3.60.10.10">
    <property type="entry name" value="Endonuclease/exonuclease/phosphatase"/>
    <property type="match status" value="1"/>
</dbReference>
<dbReference type="InterPro" id="IPR036691">
    <property type="entry name" value="Endo/exonu/phosph_ase_sf"/>
</dbReference>
<keyword evidence="2" id="KW-1185">Reference proteome</keyword>
<gene>
    <name evidence="1" type="ORF">AVEN_126585_1</name>
</gene>
<proteinExistence type="predicted"/>
<dbReference type="AlphaFoldDB" id="A0A4Y2IA37"/>
<comment type="caution">
    <text evidence="1">The sequence shown here is derived from an EMBL/GenBank/DDBJ whole genome shotgun (WGS) entry which is preliminary data.</text>
</comment>
<evidence type="ECO:0000313" key="2">
    <source>
        <dbReference type="Proteomes" id="UP000499080"/>
    </source>
</evidence>
<dbReference type="EMBL" id="BGPR01002503">
    <property type="protein sequence ID" value="GBM74534.1"/>
    <property type="molecule type" value="Genomic_DNA"/>
</dbReference>
<reference evidence="1 2" key="1">
    <citation type="journal article" date="2019" name="Sci. Rep.">
        <title>Orb-weaving spider Araneus ventricosus genome elucidates the spidroin gene catalogue.</title>
        <authorList>
            <person name="Kono N."/>
            <person name="Nakamura H."/>
            <person name="Ohtoshi R."/>
            <person name="Moran D.A.P."/>
            <person name="Shinohara A."/>
            <person name="Yoshida Y."/>
            <person name="Fujiwara M."/>
            <person name="Mori M."/>
            <person name="Tomita M."/>
            <person name="Arakawa K."/>
        </authorList>
    </citation>
    <scope>NUCLEOTIDE SEQUENCE [LARGE SCALE GENOMIC DNA]</scope>
</reference>
<evidence type="ECO:0000313" key="1">
    <source>
        <dbReference type="EMBL" id="GBM74534.1"/>
    </source>
</evidence>
<organism evidence="1 2">
    <name type="scientific">Araneus ventricosus</name>
    <name type="common">Orbweaver spider</name>
    <name type="synonym">Epeira ventricosa</name>
    <dbReference type="NCBI Taxonomy" id="182803"/>
    <lineage>
        <taxon>Eukaryota</taxon>
        <taxon>Metazoa</taxon>
        <taxon>Ecdysozoa</taxon>
        <taxon>Arthropoda</taxon>
        <taxon>Chelicerata</taxon>
        <taxon>Arachnida</taxon>
        <taxon>Araneae</taxon>
        <taxon>Araneomorphae</taxon>
        <taxon>Entelegynae</taxon>
        <taxon>Araneoidea</taxon>
        <taxon>Araneidae</taxon>
        <taxon>Araneus</taxon>
    </lineage>
</organism>
<sequence length="110" mass="12391">MTNRQILIPNSSPMPSFQSEPTFLYCVTRNKDSQLKILQINLARDEEAMNNLQQAVASHNFDVVVAQELLVRKNGIAGIPQKWDSCLSKNKKVAILLTNRSLRPIDLTAK</sequence>
<dbReference type="SUPFAM" id="SSF56219">
    <property type="entry name" value="DNase I-like"/>
    <property type="match status" value="1"/>
</dbReference>
<name>A0A4Y2IA37_ARAVE</name>